<dbReference type="NCBIfam" id="NF041940">
    <property type="entry name" value="choice_anch_X"/>
    <property type="match status" value="1"/>
</dbReference>
<accession>A0ABV2BTV9</accession>
<organism evidence="1 2">
    <name type="scientific">Aliikangiella maris</name>
    <dbReference type="NCBI Taxonomy" id="3162458"/>
    <lineage>
        <taxon>Bacteria</taxon>
        <taxon>Pseudomonadati</taxon>
        <taxon>Pseudomonadota</taxon>
        <taxon>Gammaproteobacteria</taxon>
        <taxon>Oceanospirillales</taxon>
        <taxon>Pleioneaceae</taxon>
        <taxon>Aliikangiella</taxon>
    </lineage>
</organism>
<protein>
    <submittedName>
        <fullName evidence="1">Choice-of-anchor X domain-containing protein</fullName>
    </submittedName>
</protein>
<dbReference type="Gene3D" id="3.40.50.1820">
    <property type="entry name" value="alpha/beta hydrolase"/>
    <property type="match status" value="1"/>
</dbReference>
<dbReference type="Proteomes" id="UP001548189">
    <property type="component" value="Unassembled WGS sequence"/>
</dbReference>
<gene>
    <name evidence="1" type="ORF">ABVT43_09585</name>
</gene>
<comment type="caution">
    <text evidence="1">The sequence shown here is derived from an EMBL/GenBank/DDBJ whole genome shotgun (WGS) entry which is preliminary data.</text>
</comment>
<evidence type="ECO:0000313" key="2">
    <source>
        <dbReference type="Proteomes" id="UP001548189"/>
    </source>
</evidence>
<sequence length="701" mass="76892">MSAQRSLSDKLFNSVLLKTIIVFTISSLPIWADAASPAQSELYSKHIATPAKAMQAQRLSPPSELGIFSHSSVIPVYENDIQSVENGLTSQQGVIEKQIFVDNAKTASIVFLSPQVKAWDFTLQSPDNRVINSESHPSLVRFSENIQVGQQAFPGVELQLDNPAVGQWNVRFTAKASTKANQAGALIGYLMVKGDSGYQLYSYVDQQVLVKQAQANLVAYTVKTSSANVTVENFRAEKLQAPVLKQSVQHVTATITSPTKKVYQLSLNDKGVNGDKVAGDGQYSVELPTDEAGVYTSQVQLTGVRDDGLSFSRTTTDLYVVEKNTIELSNAAAQLLFLSEERGQIRLTTELKEAVDNVFLGAEIWVATEGGEQKPVTWIGGNVAVQQDEQGSFVQLSFDWRWLQRDYFKTNTTQIWLKNVRLQSIDSYVPLSVVEQIPLLMPASLAKQLASQTNIRLAGGTAQEVTQAMLMGSMPTKLQVSNAAVSKLVLVHGYCSGQVWNAGQFTNAVEFKDYKQNRSHSQFAQKLKDFTQGYDTFGVIAHSQGGAAALELYAKYWTGLDKSTNGRRIQSVGTPYQGTALAGMAAVLGELFGVGCGTNDNLTYNGASNWLSTIPNWARADVDYYTTSFNTRWWAYDYCHLATDLLLDDPEDGTTEKWAGQLSGAVNKGHKKGWCHTTGMRDTAQYKDSSRNSSMNSRAAR</sequence>
<dbReference type="InterPro" id="IPR029058">
    <property type="entry name" value="AB_hydrolase_fold"/>
</dbReference>
<keyword evidence="2" id="KW-1185">Reference proteome</keyword>
<dbReference type="EMBL" id="JBEVCJ010000009">
    <property type="protein sequence ID" value="MET1255376.1"/>
    <property type="molecule type" value="Genomic_DNA"/>
</dbReference>
<proteinExistence type="predicted"/>
<evidence type="ECO:0000313" key="1">
    <source>
        <dbReference type="EMBL" id="MET1255376.1"/>
    </source>
</evidence>
<reference evidence="1 2" key="1">
    <citation type="submission" date="2024-06" db="EMBL/GenBank/DDBJ databases">
        <authorList>
            <person name="Li F."/>
        </authorList>
    </citation>
    <scope>NUCLEOTIDE SEQUENCE [LARGE SCALE GENOMIC DNA]</scope>
    <source>
        <strain evidence="1 2">GXAS 311</strain>
    </source>
</reference>
<name>A0ABV2BTV9_9GAMM</name>
<dbReference type="SUPFAM" id="SSF53474">
    <property type="entry name" value="alpha/beta-Hydrolases"/>
    <property type="match status" value="1"/>
</dbReference>